<keyword evidence="2" id="KW-1185">Reference proteome</keyword>
<gene>
    <name evidence="1" type="ORF">BDR25DRAFT_268730</name>
</gene>
<reference evidence="1" key="1">
    <citation type="journal article" date="2020" name="Stud. Mycol.">
        <title>101 Dothideomycetes genomes: a test case for predicting lifestyles and emergence of pathogens.</title>
        <authorList>
            <person name="Haridas S."/>
            <person name="Albert R."/>
            <person name="Binder M."/>
            <person name="Bloem J."/>
            <person name="Labutti K."/>
            <person name="Salamov A."/>
            <person name="Andreopoulos B."/>
            <person name="Baker S."/>
            <person name="Barry K."/>
            <person name="Bills G."/>
            <person name="Bluhm B."/>
            <person name="Cannon C."/>
            <person name="Castanera R."/>
            <person name="Culley D."/>
            <person name="Daum C."/>
            <person name="Ezra D."/>
            <person name="Gonzalez J."/>
            <person name="Henrissat B."/>
            <person name="Kuo A."/>
            <person name="Liang C."/>
            <person name="Lipzen A."/>
            <person name="Lutzoni F."/>
            <person name="Magnuson J."/>
            <person name="Mondo S."/>
            <person name="Nolan M."/>
            <person name="Ohm R."/>
            <person name="Pangilinan J."/>
            <person name="Park H.-J."/>
            <person name="Ramirez L."/>
            <person name="Alfaro M."/>
            <person name="Sun H."/>
            <person name="Tritt A."/>
            <person name="Yoshinaga Y."/>
            <person name="Zwiers L.-H."/>
            <person name="Turgeon B."/>
            <person name="Goodwin S."/>
            <person name="Spatafora J."/>
            <person name="Crous P."/>
            <person name="Grigoriev I."/>
        </authorList>
    </citation>
    <scope>NUCLEOTIDE SEQUENCE</scope>
    <source>
        <strain evidence="1">ATCC 200398</strain>
    </source>
</reference>
<evidence type="ECO:0000313" key="1">
    <source>
        <dbReference type="EMBL" id="KAF2466299.1"/>
    </source>
</evidence>
<sequence>MADLTRISRHSHGEYTALVSDQTLLDGQNSPEFETQLSPPPLTPATTSKSSASSTKMEDQSRSVSMSQEHFEKPHSRPSWRRHLRFNWWWEAGGLCLSILCVALIAAIMFSMHNRALPDWNLPIQPNSLIAVFSTIAKTALLVTIAECISQLKWAYFQKPRNLNELQVFDDASRGPWGSLVFLWKTGGTALLASVGAVLTILLLLFEPFAQQVLEFPSRLSVLKNETGWMSASHAFSDFGFQKNFGTIGEFNLQLNIEDHLQSVPSQAIPPFHCPTDECTIPDFSTLGVCTSCESHDVSVDKGLDCVFKIRNVDGLKHGDFYHTIGDRDAFQKALLASKNSTLTGPPSYNGTKLNNESVLGNCTVKDDIYPDYSITVLGDACIQQSDIDFLNWTAPTFGTDITESKFVDGEPTYESFDSVFRMVSFNMTSNFTSTRNVGLCGDIKATISLCRLTFCVHSYQKNTISKGHAKTQTITKLPLKTKGNATMPSTATDAPFADLLAVAGDPPGTFALGPRSRHYFNYEITRHVDGYLQHNYTWANDSMEAHQFFVNNLADGLSEFLRSTNNANMTNVTGSAFGPQTYIRVRWQWLIIPLATVVATVVFFFFTVLESGRARILFKSSALAALFHGLEGWSGEELKYTEVGVKEGGREQETAKGLARRAEGMRAALRRNGEGVLKFVKQE</sequence>
<organism evidence="1 2">
    <name type="scientific">Lindgomyces ingoldianus</name>
    <dbReference type="NCBI Taxonomy" id="673940"/>
    <lineage>
        <taxon>Eukaryota</taxon>
        <taxon>Fungi</taxon>
        <taxon>Dikarya</taxon>
        <taxon>Ascomycota</taxon>
        <taxon>Pezizomycotina</taxon>
        <taxon>Dothideomycetes</taxon>
        <taxon>Pleosporomycetidae</taxon>
        <taxon>Pleosporales</taxon>
        <taxon>Lindgomycetaceae</taxon>
        <taxon>Lindgomyces</taxon>
    </lineage>
</organism>
<evidence type="ECO:0000313" key="2">
    <source>
        <dbReference type="Proteomes" id="UP000799755"/>
    </source>
</evidence>
<dbReference type="EMBL" id="MU003525">
    <property type="protein sequence ID" value="KAF2466299.1"/>
    <property type="molecule type" value="Genomic_DNA"/>
</dbReference>
<proteinExistence type="predicted"/>
<name>A0ACB6QH99_9PLEO</name>
<comment type="caution">
    <text evidence="1">The sequence shown here is derived from an EMBL/GenBank/DDBJ whole genome shotgun (WGS) entry which is preliminary data.</text>
</comment>
<accession>A0ACB6QH99</accession>
<protein>
    <submittedName>
        <fullName evidence="1">Uncharacterized protein</fullName>
    </submittedName>
</protein>
<dbReference type="Proteomes" id="UP000799755">
    <property type="component" value="Unassembled WGS sequence"/>
</dbReference>